<dbReference type="AlphaFoldDB" id="A0A9D3XVF7"/>
<evidence type="ECO:0000256" key="3">
    <source>
        <dbReference type="SAM" id="SignalP"/>
    </source>
</evidence>
<feature type="chain" id="PRO_5039503386" description="CTCK domain-containing protein" evidence="3">
    <location>
        <begin position="41"/>
        <end position="148"/>
    </location>
</feature>
<dbReference type="EMBL" id="JAHDVG010000463">
    <property type="protein sequence ID" value="KAH1186083.1"/>
    <property type="molecule type" value="Genomic_DNA"/>
</dbReference>
<organism evidence="5 6">
    <name type="scientific">Mauremys mutica</name>
    <name type="common">yellowpond turtle</name>
    <dbReference type="NCBI Taxonomy" id="74926"/>
    <lineage>
        <taxon>Eukaryota</taxon>
        <taxon>Metazoa</taxon>
        <taxon>Chordata</taxon>
        <taxon>Craniata</taxon>
        <taxon>Vertebrata</taxon>
        <taxon>Euteleostomi</taxon>
        <taxon>Archelosauria</taxon>
        <taxon>Testudinata</taxon>
        <taxon>Testudines</taxon>
        <taxon>Cryptodira</taxon>
        <taxon>Durocryptodira</taxon>
        <taxon>Testudinoidea</taxon>
        <taxon>Geoemydidae</taxon>
        <taxon>Geoemydinae</taxon>
        <taxon>Mauremys</taxon>
    </lineage>
</organism>
<reference evidence="5" key="1">
    <citation type="submission" date="2021-09" db="EMBL/GenBank/DDBJ databases">
        <title>The genome of Mauremys mutica provides insights into the evolution of semi-aquatic lifestyle.</title>
        <authorList>
            <person name="Gong S."/>
            <person name="Gao Y."/>
        </authorList>
    </citation>
    <scope>NUCLEOTIDE SEQUENCE</scope>
    <source>
        <strain evidence="5">MM-2020</strain>
        <tissue evidence="5">Muscle</tissue>
    </source>
</reference>
<name>A0A9D3XVF7_9SAUR</name>
<evidence type="ECO:0000313" key="5">
    <source>
        <dbReference type="EMBL" id="KAH1186083.1"/>
    </source>
</evidence>
<comment type="caution">
    <text evidence="5">The sequence shown here is derived from an EMBL/GenBank/DDBJ whole genome shotgun (WGS) entry which is preliminary data.</text>
</comment>
<dbReference type="SMART" id="SM00041">
    <property type="entry name" value="CT"/>
    <property type="match status" value="1"/>
</dbReference>
<keyword evidence="3" id="KW-0732">Signal</keyword>
<proteinExistence type="predicted"/>
<keyword evidence="1" id="KW-1015">Disulfide bond</keyword>
<protein>
    <recommendedName>
        <fullName evidence="4">CTCK domain-containing protein</fullName>
    </recommendedName>
</protein>
<feature type="signal peptide" evidence="3">
    <location>
        <begin position="1"/>
        <end position="40"/>
    </location>
</feature>
<comment type="caution">
    <text evidence="2">Lacks conserved residue(s) required for the propagation of feature annotation.</text>
</comment>
<dbReference type="PROSITE" id="PS01225">
    <property type="entry name" value="CTCK_2"/>
    <property type="match status" value="1"/>
</dbReference>
<evidence type="ECO:0000259" key="4">
    <source>
        <dbReference type="PROSITE" id="PS01225"/>
    </source>
</evidence>
<gene>
    <name evidence="5" type="ORF">KIL84_018832</name>
</gene>
<keyword evidence="6" id="KW-1185">Reference proteome</keyword>
<dbReference type="Proteomes" id="UP000827986">
    <property type="component" value="Unassembled WGS sequence"/>
</dbReference>
<feature type="domain" description="CTCK" evidence="4">
    <location>
        <begin position="68"/>
        <end position="146"/>
    </location>
</feature>
<dbReference type="InterPro" id="IPR006207">
    <property type="entry name" value="Cys_knot_C"/>
</dbReference>
<evidence type="ECO:0000313" key="6">
    <source>
        <dbReference type="Proteomes" id="UP000827986"/>
    </source>
</evidence>
<evidence type="ECO:0000256" key="2">
    <source>
        <dbReference type="PROSITE-ProRule" id="PRU00039"/>
    </source>
</evidence>
<accession>A0A9D3XVF7</accession>
<evidence type="ECO:0000256" key="1">
    <source>
        <dbReference type="ARBA" id="ARBA00023157"/>
    </source>
</evidence>
<dbReference type="PROSITE" id="PS51257">
    <property type="entry name" value="PROKAR_LIPOPROTEIN"/>
    <property type="match status" value="1"/>
</dbReference>
<sequence length="148" mass="16825">MAFENKRHFPLSVLAAGCLCAWLCWFSMCCLLLQSNRVDASTAKLPCIKKHKNDMKDCCCLLTCEKMCKPVPTVIQFTYKHCSTSVNASKCSDHCRKKENFDYKERQCCCCQEDKTEAQSGTLICNKETIDFKYKNVLSCACKDCAKP</sequence>